<accession>A0A9Q0QGI9</accession>
<reference evidence="1" key="1">
    <citation type="submission" date="2022-11" db="EMBL/GenBank/DDBJ databases">
        <authorList>
            <person name="Hyden B.L."/>
            <person name="Feng K."/>
            <person name="Yates T."/>
            <person name="Jawdy S."/>
            <person name="Smart L.B."/>
            <person name="Muchero W."/>
        </authorList>
    </citation>
    <scope>NUCLEOTIDE SEQUENCE</scope>
    <source>
        <tissue evidence="1">Shoot tip</tissue>
    </source>
</reference>
<evidence type="ECO:0000313" key="1">
    <source>
        <dbReference type="EMBL" id="KAJ6705659.1"/>
    </source>
</evidence>
<name>A0A9Q0QGI9_SALPP</name>
<protein>
    <submittedName>
        <fullName evidence="1">Uncharacterized protein</fullName>
    </submittedName>
</protein>
<evidence type="ECO:0000313" key="2">
    <source>
        <dbReference type="Proteomes" id="UP001151532"/>
    </source>
</evidence>
<sequence length="43" mass="5143">MDTNAIVYLIFEKLEFIRFSRWNRCPCPSFCLCLEINARGMLQ</sequence>
<comment type="caution">
    <text evidence="1">The sequence shown here is derived from an EMBL/GenBank/DDBJ whole genome shotgun (WGS) entry which is preliminary data.</text>
</comment>
<proteinExistence type="predicted"/>
<dbReference type="AlphaFoldDB" id="A0A9Q0QGI9"/>
<keyword evidence="2" id="KW-1185">Reference proteome</keyword>
<dbReference type="Proteomes" id="UP001151532">
    <property type="component" value="Chromosome 3"/>
</dbReference>
<reference evidence="1" key="2">
    <citation type="journal article" date="2023" name="Int. J. Mol. Sci.">
        <title>De Novo Assembly and Annotation of 11 Diverse Shrub Willow (Salix) Genomes Reveals Novel Gene Organization in Sex-Linked Regions.</title>
        <authorList>
            <person name="Hyden B."/>
            <person name="Feng K."/>
            <person name="Yates T.B."/>
            <person name="Jawdy S."/>
            <person name="Cereghino C."/>
            <person name="Smart L.B."/>
            <person name="Muchero W."/>
        </authorList>
    </citation>
    <scope>NUCLEOTIDE SEQUENCE</scope>
    <source>
        <tissue evidence="1">Shoot tip</tissue>
    </source>
</reference>
<gene>
    <name evidence="1" type="ORF">OIU79_010357</name>
</gene>
<dbReference type="EMBL" id="JAPFFK010000016">
    <property type="protein sequence ID" value="KAJ6705659.1"/>
    <property type="molecule type" value="Genomic_DNA"/>
</dbReference>
<organism evidence="1 2">
    <name type="scientific">Salix purpurea</name>
    <name type="common">Purple osier willow</name>
    <dbReference type="NCBI Taxonomy" id="77065"/>
    <lineage>
        <taxon>Eukaryota</taxon>
        <taxon>Viridiplantae</taxon>
        <taxon>Streptophyta</taxon>
        <taxon>Embryophyta</taxon>
        <taxon>Tracheophyta</taxon>
        <taxon>Spermatophyta</taxon>
        <taxon>Magnoliopsida</taxon>
        <taxon>eudicotyledons</taxon>
        <taxon>Gunneridae</taxon>
        <taxon>Pentapetalae</taxon>
        <taxon>rosids</taxon>
        <taxon>fabids</taxon>
        <taxon>Malpighiales</taxon>
        <taxon>Salicaceae</taxon>
        <taxon>Saliceae</taxon>
        <taxon>Salix</taxon>
    </lineage>
</organism>